<dbReference type="PANTHER" id="PTHR30480:SF13">
    <property type="entry name" value="BETA-HEXOSAMINIDASE"/>
    <property type="match status" value="1"/>
</dbReference>
<keyword evidence="5" id="KW-0326">Glycosidase</keyword>
<evidence type="ECO:0000256" key="1">
    <source>
        <dbReference type="ARBA" id="ARBA00001231"/>
    </source>
</evidence>
<dbReference type="InterPro" id="IPR036412">
    <property type="entry name" value="HAD-like_sf"/>
</dbReference>
<dbReference type="EMBL" id="DWWS01000060">
    <property type="protein sequence ID" value="HJC25271.1"/>
    <property type="molecule type" value="Genomic_DNA"/>
</dbReference>
<feature type="domain" description="Glycoside hydrolase family 3 N-terminal" evidence="6">
    <location>
        <begin position="88"/>
        <end position="373"/>
    </location>
</feature>
<dbReference type="SUPFAM" id="SSF51445">
    <property type="entry name" value="(Trans)glycosidases"/>
    <property type="match status" value="1"/>
</dbReference>
<protein>
    <recommendedName>
        <fullName evidence="3">beta-N-acetylhexosaminidase</fullName>
        <ecNumber evidence="3">3.2.1.52</ecNumber>
    </recommendedName>
</protein>
<dbReference type="AlphaFoldDB" id="A0A9D2NGX1"/>
<name>A0A9D2NGX1_9FIRM</name>
<dbReference type="Pfam" id="PF13419">
    <property type="entry name" value="HAD_2"/>
    <property type="match status" value="1"/>
</dbReference>
<reference evidence="7" key="1">
    <citation type="journal article" date="2021" name="PeerJ">
        <title>Extensive microbial diversity within the chicken gut microbiome revealed by metagenomics and culture.</title>
        <authorList>
            <person name="Gilroy R."/>
            <person name="Ravi A."/>
            <person name="Getino M."/>
            <person name="Pursley I."/>
            <person name="Horton D.L."/>
            <person name="Alikhan N.F."/>
            <person name="Baker D."/>
            <person name="Gharbi K."/>
            <person name="Hall N."/>
            <person name="Watson M."/>
            <person name="Adriaenssens E.M."/>
            <person name="Foster-Nyarko E."/>
            <person name="Jarju S."/>
            <person name="Secka A."/>
            <person name="Antonio M."/>
            <person name="Oren A."/>
            <person name="Chaudhuri R.R."/>
            <person name="La Ragione R."/>
            <person name="Hildebrand F."/>
            <person name="Pallen M.J."/>
        </authorList>
    </citation>
    <scope>NUCLEOTIDE SEQUENCE</scope>
    <source>
        <strain evidence="7">USAMLcec2-132</strain>
    </source>
</reference>
<reference evidence="7" key="2">
    <citation type="submission" date="2021-04" db="EMBL/GenBank/DDBJ databases">
        <authorList>
            <person name="Gilroy R."/>
        </authorList>
    </citation>
    <scope>NUCLEOTIDE SEQUENCE</scope>
    <source>
        <strain evidence="7">USAMLcec2-132</strain>
    </source>
</reference>
<dbReference type="Gene3D" id="1.10.150.240">
    <property type="entry name" value="Putative phosphatase, domain 2"/>
    <property type="match status" value="1"/>
</dbReference>
<dbReference type="Gene3D" id="3.20.20.300">
    <property type="entry name" value="Glycoside hydrolase, family 3, N-terminal domain"/>
    <property type="match status" value="1"/>
</dbReference>
<comment type="caution">
    <text evidence="7">The sequence shown here is derived from an EMBL/GenBank/DDBJ whole genome shotgun (WGS) entry which is preliminary data.</text>
</comment>
<organism evidence="7 8">
    <name type="scientific">Candidatus Eisenbergiella merdavium</name>
    <dbReference type="NCBI Taxonomy" id="2838551"/>
    <lineage>
        <taxon>Bacteria</taxon>
        <taxon>Bacillati</taxon>
        <taxon>Bacillota</taxon>
        <taxon>Clostridia</taxon>
        <taxon>Lachnospirales</taxon>
        <taxon>Lachnospiraceae</taxon>
        <taxon>Eisenbergiella</taxon>
    </lineage>
</organism>
<evidence type="ECO:0000313" key="7">
    <source>
        <dbReference type="EMBL" id="HJC25271.1"/>
    </source>
</evidence>
<dbReference type="EC" id="3.2.1.52" evidence="3"/>
<evidence type="ECO:0000256" key="4">
    <source>
        <dbReference type="ARBA" id="ARBA00022801"/>
    </source>
</evidence>
<dbReference type="InterPro" id="IPR041492">
    <property type="entry name" value="HAD_2"/>
</dbReference>
<dbReference type="GO" id="GO:0004563">
    <property type="term" value="F:beta-N-acetylhexosaminidase activity"/>
    <property type="evidence" value="ECO:0007669"/>
    <property type="project" value="UniProtKB-EC"/>
</dbReference>
<evidence type="ECO:0000256" key="3">
    <source>
        <dbReference type="ARBA" id="ARBA00012663"/>
    </source>
</evidence>
<evidence type="ECO:0000256" key="2">
    <source>
        <dbReference type="ARBA" id="ARBA00005336"/>
    </source>
</evidence>
<dbReference type="InterPro" id="IPR036881">
    <property type="entry name" value="Glyco_hydro_3_C_sf"/>
</dbReference>
<dbReference type="InterPro" id="IPR017853">
    <property type="entry name" value="GH"/>
</dbReference>
<dbReference type="InterPro" id="IPR023214">
    <property type="entry name" value="HAD_sf"/>
</dbReference>
<dbReference type="PANTHER" id="PTHR30480">
    <property type="entry name" value="BETA-HEXOSAMINIDASE-RELATED"/>
    <property type="match status" value="1"/>
</dbReference>
<gene>
    <name evidence="7" type="ORF">H9761_16475</name>
</gene>
<accession>A0A9D2NGX1</accession>
<keyword evidence="4 7" id="KW-0378">Hydrolase</keyword>
<dbReference type="InterPro" id="IPR036962">
    <property type="entry name" value="Glyco_hydro_3_N_sf"/>
</dbReference>
<evidence type="ECO:0000313" key="8">
    <source>
        <dbReference type="Proteomes" id="UP000823891"/>
    </source>
</evidence>
<dbReference type="InterPro" id="IPR001764">
    <property type="entry name" value="Glyco_hydro_3_N"/>
</dbReference>
<dbReference type="Proteomes" id="UP000823891">
    <property type="component" value="Unassembled WGS sequence"/>
</dbReference>
<sequence>MEMKNGYIKNLIGRMSLEQKIGAVLTLGFAGTVPRSHIYQYIEKYHCGGLRLSCDSRQFGSYVDPDGNKTVVKLKNDDGIRFRGSAPVPTASQYKAVLDELQTCARQRPLSIPLHFSYDQEGGSSADFFFGGVNLFPKPMGIRAMDDPEMAYRIAKAVAKQSKAVGFNWIHSPVLDVNSEPANPEIYTRAYSDDAGEVCLYVRETCRGLKEEKMIATGKHFPGRGASDVDAHFKVPVISTDAETLWERELLPYRELIGEGLLPSIMIAHSIFPAVDPDHIATVSKKVITGLLREKLGFEGVITTDSMTMGAIAVRYGVANACALALEAGADLVLMKAENHLEEEVIAAIRAFIEEGRIPMEEMDNKVYRILNLKYEYGLFGPEENTGAPEAVLQDPAVRELAKQAARRSVLIERSKEGSIPADGNRIIVIEQKVKDYNDMQWHSGILFEECLKYCENAAYLETSYSYDEEDRGRIEAALERFDVVIATNYFLRGKAGNRDFWSGQIERHPDKNIILVTNTPYEELSIPSNAQNVLLTFATSPENIKASAAVLFGQMKPEGVWPLRYRMPGGEKGFLICIDSDGCALDTMTIKHFRCFGPCLTAVWGLEEKRDMILKRWNEINLYSASRGINRFKALVQILTELEEAGEPVEGLDRLKDWTENTEELSEGALRAALKDNKGCPAMEKALEWSLLVNQRIARLAAEEKKAFPGVREFLAHLEGKADVAVVSSANQEAVEAEWKENGLYAGIKYVFAQNQGSKEACLRKLKELGYRKEKVLMVGDAPGDERAALENDVCFYPIRPGEEKESWKELLEEGIGRFLAHNGWKDYEREKGEQYWELLKGGRK</sequence>
<dbReference type="SUPFAM" id="SSF56784">
    <property type="entry name" value="HAD-like"/>
    <property type="match status" value="1"/>
</dbReference>
<dbReference type="InterPro" id="IPR050226">
    <property type="entry name" value="NagZ_Beta-hexosaminidase"/>
</dbReference>
<dbReference type="GO" id="GO:0009254">
    <property type="term" value="P:peptidoglycan turnover"/>
    <property type="evidence" value="ECO:0007669"/>
    <property type="project" value="TreeGrafter"/>
</dbReference>
<proteinExistence type="inferred from homology"/>
<evidence type="ECO:0000259" key="6">
    <source>
        <dbReference type="Pfam" id="PF00933"/>
    </source>
</evidence>
<comment type="similarity">
    <text evidence="2">Belongs to the glycosyl hydrolase 3 family.</text>
</comment>
<dbReference type="InterPro" id="IPR023198">
    <property type="entry name" value="PGP-like_dom2"/>
</dbReference>
<evidence type="ECO:0000256" key="5">
    <source>
        <dbReference type="ARBA" id="ARBA00023295"/>
    </source>
</evidence>
<dbReference type="Pfam" id="PF00933">
    <property type="entry name" value="Glyco_hydro_3"/>
    <property type="match status" value="1"/>
</dbReference>
<dbReference type="Gene3D" id="3.40.50.1700">
    <property type="entry name" value="Glycoside hydrolase family 3 C-terminal domain"/>
    <property type="match status" value="1"/>
</dbReference>
<comment type="catalytic activity">
    <reaction evidence="1">
        <text>Hydrolysis of terminal non-reducing N-acetyl-D-hexosamine residues in N-acetyl-beta-D-hexosaminides.</text>
        <dbReference type="EC" id="3.2.1.52"/>
    </reaction>
</comment>
<dbReference type="GO" id="GO:0005975">
    <property type="term" value="P:carbohydrate metabolic process"/>
    <property type="evidence" value="ECO:0007669"/>
    <property type="project" value="InterPro"/>
</dbReference>
<dbReference type="Gene3D" id="3.40.50.1000">
    <property type="entry name" value="HAD superfamily/HAD-like"/>
    <property type="match status" value="1"/>
</dbReference>